<name>A0A1H5BRX3_9MICO</name>
<sequence>MAIDQIQRELSDHRSFGKSLRLERGSQAVALLFLMFGGIGVLWNLRSTMRTLDNDFSLIGSRQFWRVFWSTYGENDVVTVWLYVIVIGAPIMLLIALAFFLYSMISRNALYAKLYRDYLDRGYLALARETGLRVSSDKKSQPLSVDLLTHPSLSEQDNDGLLQHVRQQVGTGGPQVVQWETALGKPRALARPVPLAQVMPGMPEGPLLSASKHARRAVVVIHPQAGQKATALRAYDVK</sequence>
<feature type="transmembrane region" description="Helical" evidence="1">
    <location>
        <begin position="80"/>
        <end position="105"/>
    </location>
</feature>
<proteinExistence type="predicted"/>
<evidence type="ECO:0000313" key="3">
    <source>
        <dbReference type="Proteomes" id="UP000199220"/>
    </source>
</evidence>
<keyword evidence="1" id="KW-0812">Transmembrane</keyword>
<dbReference type="EMBL" id="FNTX01000001">
    <property type="protein sequence ID" value="SED57037.1"/>
    <property type="molecule type" value="Genomic_DNA"/>
</dbReference>
<reference evidence="3" key="1">
    <citation type="submission" date="2016-10" db="EMBL/GenBank/DDBJ databases">
        <authorList>
            <person name="Varghese N."/>
            <person name="Submissions S."/>
        </authorList>
    </citation>
    <scope>NUCLEOTIDE SEQUENCE [LARGE SCALE GENOMIC DNA]</scope>
    <source>
        <strain evidence="3">DSM 21368</strain>
    </source>
</reference>
<gene>
    <name evidence="2" type="ORF">SAMN04488554_0174</name>
</gene>
<evidence type="ECO:0000313" key="2">
    <source>
        <dbReference type="EMBL" id="SED57037.1"/>
    </source>
</evidence>
<keyword evidence="1" id="KW-0472">Membrane</keyword>
<dbReference type="OrthoDB" id="5143611at2"/>
<evidence type="ECO:0000256" key="1">
    <source>
        <dbReference type="SAM" id="Phobius"/>
    </source>
</evidence>
<accession>A0A1H5BRX3</accession>
<dbReference type="STRING" id="648782.SAMN04488554_0174"/>
<feature type="transmembrane region" description="Helical" evidence="1">
    <location>
        <begin position="28"/>
        <end position="45"/>
    </location>
</feature>
<keyword evidence="3" id="KW-1185">Reference proteome</keyword>
<dbReference type="Proteomes" id="UP000199220">
    <property type="component" value="Unassembled WGS sequence"/>
</dbReference>
<organism evidence="2 3">
    <name type="scientific">Ruania alba</name>
    <dbReference type="NCBI Taxonomy" id="648782"/>
    <lineage>
        <taxon>Bacteria</taxon>
        <taxon>Bacillati</taxon>
        <taxon>Actinomycetota</taxon>
        <taxon>Actinomycetes</taxon>
        <taxon>Micrococcales</taxon>
        <taxon>Ruaniaceae</taxon>
        <taxon>Ruania</taxon>
    </lineage>
</organism>
<dbReference type="AlphaFoldDB" id="A0A1H5BRX3"/>
<keyword evidence="1" id="KW-1133">Transmembrane helix</keyword>
<dbReference type="RefSeq" id="WP_089771274.1">
    <property type="nucleotide sequence ID" value="NZ_FNTX01000001.1"/>
</dbReference>
<protein>
    <submittedName>
        <fullName evidence="2">Uncharacterized protein</fullName>
    </submittedName>
</protein>